<evidence type="ECO:0000259" key="22">
    <source>
        <dbReference type="PROSITE" id="PS51194"/>
    </source>
</evidence>
<evidence type="ECO:0000256" key="4">
    <source>
        <dbReference type="ARBA" id="ARBA00022721"/>
    </source>
</evidence>
<evidence type="ECO:0000313" key="24">
    <source>
        <dbReference type="EMBL" id="KAJ6445005.1"/>
    </source>
</evidence>
<evidence type="ECO:0000256" key="7">
    <source>
        <dbReference type="ARBA" id="ARBA00022741"/>
    </source>
</evidence>
<feature type="domain" description="RNase III" evidence="19">
    <location>
        <begin position="1276"/>
        <end position="1435"/>
    </location>
</feature>
<comment type="caution">
    <text evidence="24">The sequence shown here is derived from an EMBL/GenBank/DDBJ whole genome shotgun (WGS) entry which is preliminary data.</text>
</comment>
<dbReference type="PROSITE" id="PS51192">
    <property type="entry name" value="HELICASE_ATP_BIND_1"/>
    <property type="match status" value="1"/>
</dbReference>
<evidence type="ECO:0000313" key="25">
    <source>
        <dbReference type="Proteomes" id="UP001163105"/>
    </source>
</evidence>
<evidence type="ECO:0000256" key="15">
    <source>
        <dbReference type="ARBA" id="ARBA00023211"/>
    </source>
</evidence>
<evidence type="ECO:0000256" key="13">
    <source>
        <dbReference type="ARBA" id="ARBA00022884"/>
    </source>
</evidence>
<keyword evidence="15" id="KW-0464">Manganese</keyword>
<evidence type="ECO:0000256" key="10">
    <source>
        <dbReference type="ARBA" id="ARBA00022833"/>
    </source>
</evidence>
<dbReference type="GO" id="GO:0050688">
    <property type="term" value="P:regulation of defense response to virus"/>
    <property type="evidence" value="ECO:0007669"/>
    <property type="project" value="UniProtKB-KW"/>
</dbReference>
<keyword evidence="13 17" id="KW-0694">RNA-binding</keyword>
<feature type="domain" description="Dicer dsRNA-binding fold" evidence="23">
    <location>
        <begin position="673"/>
        <end position="764"/>
    </location>
</feature>
<dbReference type="Pfam" id="PF00636">
    <property type="entry name" value="Ribonuclease_3"/>
    <property type="match status" value="2"/>
</dbReference>
<dbReference type="InterPro" id="IPR011545">
    <property type="entry name" value="DEAD/DEAH_box_helicase_dom"/>
</dbReference>
<keyword evidence="9" id="KW-0347">Helicase</keyword>
<evidence type="ECO:0000256" key="3">
    <source>
        <dbReference type="ARBA" id="ARBA00020797"/>
    </source>
</evidence>
<dbReference type="Gene3D" id="1.10.1520.10">
    <property type="entry name" value="Ribonuclease III domain"/>
    <property type="match status" value="2"/>
</dbReference>
<dbReference type="CDD" id="cd00593">
    <property type="entry name" value="RIBOc"/>
    <property type="match status" value="2"/>
</dbReference>
<evidence type="ECO:0000256" key="8">
    <source>
        <dbReference type="ARBA" id="ARBA00022801"/>
    </source>
</evidence>
<dbReference type="SMART" id="SM00487">
    <property type="entry name" value="DEXDc"/>
    <property type="match status" value="1"/>
</dbReference>
<dbReference type="SMART" id="SM00535">
    <property type="entry name" value="RIBOc"/>
    <property type="match status" value="2"/>
</dbReference>
<dbReference type="Pfam" id="PF00270">
    <property type="entry name" value="DEAD"/>
    <property type="match status" value="1"/>
</dbReference>
<dbReference type="GO" id="GO:0005524">
    <property type="term" value="F:ATP binding"/>
    <property type="evidence" value="ECO:0007669"/>
    <property type="project" value="UniProtKB-KW"/>
</dbReference>
<feature type="domain" description="Helicase C-terminal" evidence="22">
    <location>
        <begin position="475"/>
        <end position="641"/>
    </location>
</feature>
<dbReference type="PROSITE" id="PS50142">
    <property type="entry name" value="RNASE_3_2"/>
    <property type="match status" value="2"/>
</dbReference>
<evidence type="ECO:0000256" key="11">
    <source>
        <dbReference type="ARBA" id="ARBA00022840"/>
    </source>
</evidence>
<evidence type="ECO:0000256" key="9">
    <source>
        <dbReference type="ARBA" id="ARBA00022806"/>
    </source>
</evidence>
<evidence type="ECO:0000259" key="23">
    <source>
        <dbReference type="PROSITE" id="PS51327"/>
    </source>
</evidence>
<dbReference type="FunFam" id="1.10.1520.10:FF:000015">
    <property type="entry name" value="Dicer-like protein 1"/>
    <property type="match status" value="1"/>
</dbReference>
<dbReference type="InterPro" id="IPR036389">
    <property type="entry name" value="RNase_III_sf"/>
</dbReference>
<evidence type="ECO:0000256" key="5">
    <source>
        <dbReference type="ARBA" id="ARBA00022723"/>
    </source>
</evidence>
<dbReference type="InterPro" id="IPR014001">
    <property type="entry name" value="Helicase_ATP-bd"/>
</dbReference>
<dbReference type="GO" id="GO:0005737">
    <property type="term" value="C:cytoplasm"/>
    <property type="evidence" value="ECO:0007669"/>
    <property type="project" value="TreeGrafter"/>
</dbReference>
<dbReference type="GO" id="GO:0005634">
    <property type="term" value="C:nucleus"/>
    <property type="evidence" value="ECO:0007669"/>
    <property type="project" value="TreeGrafter"/>
</dbReference>
<evidence type="ECO:0000256" key="14">
    <source>
        <dbReference type="ARBA" id="ARBA00023118"/>
    </source>
</evidence>
<dbReference type="GO" id="GO:0030422">
    <property type="term" value="P:siRNA processing"/>
    <property type="evidence" value="ECO:0007669"/>
    <property type="project" value="TreeGrafter"/>
</dbReference>
<keyword evidence="12" id="KW-0460">Magnesium</keyword>
<evidence type="ECO:0000256" key="2">
    <source>
        <dbReference type="ARBA" id="ARBA00001946"/>
    </source>
</evidence>
<evidence type="ECO:0000259" key="19">
    <source>
        <dbReference type="PROSITE" id="PS50142"/>
    </source>
</evidence>
<keyword evidence="6" id="KW-0677">Repeat</keyword>
<dbReference type="InterPro" id="IPR001650">
    <property type="entry name" value="Helicase_C-like"/>
</dbReference>
<sequence>MRDETAATAGDDDSVTESSLSSRLGDMTLDSELAQGAEPGIDGGPGIDPDIPCGDVEGNDSDSDDDAAARYRLTSCPEVTRGISALRRRGDAAFHQWIDTNQRLGSKLVADKRPFPASPASSARVIQSHEETRIISSPREYQIELFERAKDKNLIIVLDTGSGKTLIAALLLRHTLDQELERRAQGESKKVAFFLVEKVALCFQQYNVLKANLEHPIEKFHGEMAGIMRTKAFWDKQFGENMVVVCTAQILLDCLNSGFIQMDQVNLLIFDEAHHTKKNHPYARIIKDHYLREQERRPRILGMTASPVDAHTRDLRGAALELEGMLCSQIATVSDETLSRGLAQRNQVEVMEFYMRLTSVEEARTPLWLELDDLMSGDIHYRLHFEASQDAASTLGSWCSDKYWEILLTEAEVRRRVAKAQGTISSLQALNGITEADRVSATLQKAQKFIRENSIARAKAKWTEDALALSSKVNTLRQILQDSFARERTGRCIVFVQKRHTALLLSHLFQELDTNIPEFRPSYLIGSQPMAISIANMSFRDQVLTLLRFRRGELNCLFATQVAEEGLDIPECDLIVRFDLYDSTIQYIQSKGRARQANSTYISMLEEGNMQHLRRFKQATRDANALRRFCSGLPADRKIQDTVDIETLAEHERIAQKVFEIPETGARLTFSSSQEVLAKFVSSLGGPEMSLSAEYVVTTSHTSRRFVATILFPDSSPIKSMKGFAQRNKLLARCSAAFEACVELIKKKYINSHLQPTLGKKLPAMRNARLALSSNKRHEYNMRIKPAMWSQLGSELPTQLFHSVFVLDEPDAVGRPTSPMIFLTRQPLPYIEPMLLYFDHGQTSLARLVSSSKKPLRLSLDEVHDLTAFTLAIFSDVFSKDYNAQPTDMPYFMAPCARSQMDDGSTFFDPIRIDWETVTTVAHSESPSWRGASDEFFHNKLAIDPWDGSRKFITHGINKALKPSDPVPDGAPIPKSRAYRLVEPTIKEYSNSLTIHSRKRQAWDDSQPVVDATLLPIRRNFLDEYTAESNQEMRCCVILEPLRISKLPVDVVSMAMIMPVMIYRLDSLLIALEACQLLDLDIRPNLALEALTKDSSNTEDHGEVQVDFQVGMGNNYERLEFLGDAFLKMATTISLFTLIPNTTEFEYHVERMLLVCNQNLFNHAVDRKLQEYVRSKSFNRRTWYPDLQLKRGKMPKVGGMFHTLSDKSVADVCEALIGAAYVTQRDSGTMDSAVKAVTKMVRSKNHKMCRFADYYEAFKTPDWQRAPTSAAQRAAVDHIYEAIGYRFKCPNLLRSAFKHPSYPYEPIPHYQRLEFLGDALLDMVIVDYLFQRFPEADPQWLTEHKMAMVSNHFFGSLCVQLGLQKHLLMTTSALIGQISDYVSELELARESAELEQEQQGKGGGRKDYWLGTSQPPKVLSDMMEALVGAMFVDSQYDYRVVEAFFDSFIEPYFEDMALYDTYASRHPVTSLAHLLQNRFGCQNWRLYVSTVPCSTDQGAAAVTEDEAICALMVHEKAVEHKTAKVGKDAKLAVAKMALQRFDGMEREVFKMEMGCDCQMEDIMVAANGGTN</sequence>
<keyword evidence="14" id="KW-0051">Antiviral defense</keyword>
<feature type="domain" description="RNase III" evidence="19">
    <location>
        <begin position="1086"/>
        <end position="1225"/>
    </location>
</feature>
<dbReference type="SUPFAM" id="SSF52540">
    <property type="entry name" value="P-loop containing nucleoside triphosphate hydrolases"/>
    <property type="match status" value="1"/>
</dbReference>
<dbReference type="Pfam" id="PF03368">
    <property type="entry name" value="Dicer_dimer"/>
    <property type="match status" value="1"/>
</dbReference>
<dbReference type="Pfam" id="PF00271">
    <property type="entry name" value="Helicase_C"/>
    <property type="match status" value="1"/>
</dbReference>
<dbReference type="InterPro" id="IPR027417">
    <property type="entry name" value="P-loop_NTPase"/>
</dbReference>
<dbReference type="SUPFAM" id="SSF69065">
    <property type="entry name" value="RNase III domain-like"/>
    <property type="match status" value="2"/>
</dbReference>
<gene>
    <name evidence="24" type="primary">DICER1</name>
    <name evidence="24" type="ORF">O9K51_03407</name>
</gene>
<comment type="cofactor">
    <cofactor evidence="1">
        <name>Mn(2+)</name>
        <dbReference type="ChEBI" id="CHEBI:29035"/>
    </cofactor>
</comment>
<dbReference type="GO" id="GO:0051607">
    <property type="term" value="P:defense response to virus"/>
    <property type="evidence" value="ECO:0007669"/>
    <property type="project" value="UniProtKB-KW"/>
</dbReference>
<evidence type="ECO:0000256" key="18">
    <source>
        <dbReference type="SAM" id="MobiDB-lite"/>
    </source>
</evidence>
<evidence type="ECO:0000256" key="12">
    <source>
        <dbReference type="ARBA" id="ARBA00022842"/>
    </source>
</evidence>
<feature type="region of interest" description="Disordered" evidence="18">
    <location>
        <begin position="1"/>
        <end position="66"/>
    </location>
</feature>
<keyword evidence="4" id="KW-0930">Antiviral protein</keyword>
<feature type="compositionally biased region" description="Acidic residues" evidence="18">
    <location>
        <begin position="57"/>
        <end position="66"/>
    </location>
</feature>
<dbReference type="PROSITE" id="PS50821">
    <property type="entry name" value="PAZ"/>
    <property type="match status" value="1"/>
</dbReference>
<dbReference type="PROSITE" id="PS51327">
    <property type="entry name" value="DICER_DSRBF"/>
    <property type="match status" value="1"/>
</dbReference>
<evidence type="ECO:0000256" key="6">
    <source>
        <dbReference type="ARBA" id="ARBA00022737"/>
    </source>
</evidence>
<evidence type="ECO:0000259" key="20">
    <source>
        <dbReference type="PROSITE" id="PS50821"/>
    </source>
</evidence>
<name>A0AB34G437_9HYPO</name>
<dbReference type="Gene3D" id="3.30.160.380">
    <property type="entry name" value="Dicer dimerisation domain"/>
    <property type="match status" value="1"/>
</dbReference>
<dbReference type="Proteomes" id="UP001163105">
    <property type="component" value="Unassembled WGS sequence"/>
</dbReference>
<evidence type="ECO:0000256" key="16">
    <source>
        <dbReference type="ARBA" id="ARBA00035116"/>
    </source>
</evidence>
<dbReference type="InterPro" id="IPR000999">
    <property type="entry name" value="RNase_III_dom"/>
</dbReference>
<dbReference type="PROSITE" id="PS00517">
    <property type="entry name" value="RNASE_3_1"/>
    <property type="match status" value="2"/>
</dbReference>
<dbReference type="EMBL" id="JAQHRD010000002">
    <property type="protein sequence ID" value="KAJ6445005.1"/>
    <property type="molecule type" value="Genomic_DNA"/>
</dbReference>
<dbReference type="PANTHER" id="PTHR14950">
    <property type="entry name" value="DICER-RELATED"/>
    <property type="match status" value="1"/>
</dbReference>
<feature type="domain" description="Helicase ATP-binding" evidence="21">
    <location>
        <begin position="145"/>
        <end position="325"/>
    </location>
</feature>
<dbReference type="GO" id="GO:0004386">
    <property type="term" value="F:helicase activity"/>
    <property type="evidence" value="ECO:0007669"/>
    <property type="project" value="UniProtKB-KW"/>
</dbReference>
<dbReference type="PROSITE" id="PS51194">
    <property type="entry name" value="HELICASE_CTER"/>
    <property type="match status" value="1"/>
</dbReference>
<dbReference type="InterPro" id="IPR038248">
    <property type="entry name" value="Dicer_dimer_sf"/>
</dbReference>
<organism evidence="24 25">
    <name type="scientific">Purpureocillium lavendulum</name>
    <dbReference type="NCBI Taxonomy" id="1247861"/>
    <lineage>
        <taxon>Eukaryota</taxon>
        <taxon>Fungi</taxon>
        <taxon>Dikarya</taxon>
        <taxon>Ascomycota</taxon>
        <taxon>Pezizomycotina</taxon>
        <taxon>Sordariomycetes</taxon>
        <taxon>Hypocreomycetidae</taxon>
        <taxon>Hypocreales</taxon>
        <taxon>Ophiocordycipitaceae</taxon>
        <taxon>Purpureocillium</taxon>
    </lineage>
</organism>
<dbReference type="GO" id="GO:0004525">
    <property type="term" value="F:ribonuclease III activity"/>
    <property type="evidence" value="ECO:0007669"/>
    <property type="project" value="InterPro"/>
</dbReference>
<dbReference type="InterPro" id="IPR056755">
    <property type="entry name" value="DSRM_2"/>
</dbReference>
<keyword evidence="10" id="KW-0862">Zinc</keyword>
<dbReference type="InterPro" id="IPR005034">
    <property type="entry name" value="Dicer_dimerisation"/>
</dbReference>
<comment type="cofactor">
    <cofactor evidence="2">
        <name>Mg(2+)</name>
        <dbReference type="ChEBI" id="CHEBI:18420"/>
    </cofactor>
</comment>
<dbReference type="CDD" id="cd18034">
    <property type="entry name" value="DEXHc_dicer"/>
    <property type="match status" value="1"/>
</dbReference>
<keyword evidence="8" id="KW-0378">Hydrolase</keyword>
<keyword evidence="7" id="KW-0547">Nucleotide-binding</keyword>
<keyword evidence="5" id="KW-0479">Metal-binding</keyword>
<feature type="domain" description="PAZ" evidence="20">
    <location>
        <begin position="917"/>
        <end position="1046"/>
    </location>
</feature>
<protein>
    <recommendedName>
        <fullName evidence="3">Dicer-like protein 1</fullName>
    </recommendedName>
</protein>
<keyword evidence="25" id="KW-1185">Reference proteome</keyword>
<evidence type="ECO:0000256" key="17">
    <source>
        <dbReference type="PROSITE-ProRule" id="PRU00657"/>
    </source>
</evidence>
<reference evidence="24" key="1">
    <citation type="submission" date="2023-01" db="EMBL/GenBank/DDBJ databases">
        <title>The growth and conidiation of Purpureocillium lavendulum are regulated by nitrogen source and histone H3K14 acetylation.</title>
        <authorList>
            <person name="Tang P."/>
            <person name="Han J."/>
            <person name="Zhang C."/>
            <person name="Tang P."/>
            <person name="Qi F."/>
            <person name="Zhang K."/>
            <person name="Liang L."/>
        </authorList>
    </citation>
    <scope>NUCLEOTIDE SEQUENCE</scope>
    <source>
        <strain evidence="24">YMF1.00683</strain>
    </source>
</reference>
<dbReference type="SMART" id="SM00490">
    <property type="entry name" value="HELICc"/>
    <property type="match status" value="1"/>
</dbReference>
<proteinExistence type="inferred from homology"/>
<dbReference type="GO" id="GO:0003723">
    <property type="term" value="F:RNA binding"/>
    <property type="evidence" value="ECO:0007669"/>
    <property type="project" value="UniProtKB-UniRule"/>
</dbReference>
<dbReference type="Gene3D" id="3.40.50.300">
    <property type="entry name" value="P-loop containing nucleotide triphosphate hydrolases"/>
    <property type="match status" value="2"/>
</dbReference>
<comment type="similarity">
    <text evidence="16 17">Belongs to the helicase family. Dicer subfamily.</text>
</comment>
<evidence type="ECO:0000256" key="1">
    <source>
        <dbReference type="ARBA" id="ARBA00001936"/>
    </source>
</evidence>
<keyword evidence="11" id="KW-0067">ATP-binding</keyword>
<dbReference type="InterPro" id="IPR003100">
    <property type="entry name" value="PAZ_dom"/>
</dbReference>
<evidence type="ECO:0000259" key="21">
    <source>
        <dbReference type="PROSITE" id="PS51192"/>
    </source>
</evidence>
<dbReference type="Pfam" id="PF24995">
    <property type="entry name" value="DSRM_2"/>
    <property type="match status" value="1"/>
</dbReference>
<dbReference type="PANTHER" id="PTHR14950:SF62">
    <property type="entry name" value="DICER-LIKE PROTEIN 1"/>
    <property type="match status" value="1"/>
</dbReference>
<dbReference type="GO" id="GO:0046872">
    <property type="term" value="F:metal ion binding"/>
    <property type="evidence" value="ECO:0007669"/>
    <property type="project" value="UniProtKB-KW"/>
</dbReference>
<accession>A0AB34G437</accession>